<organism evidence="2 3">
    <name type="scientific">Chlamydomonas schloesseri</name>
    <dbReference type="NCBI Taxonomy" id="2026947"/>
    <lineage>
        <taxon>Eukaryota</taxon>
        <taxon>Viridiplantae</taxon>
        <taxon>Chlorophyta</taxon>
        <taxon>core chlorophytes</taxon>
        <taxon>Chlorophyceae</taxon>
        <taxon>CS clade</taxon>
        <taxon>Chlamydomonadales</taxon>
        <taxon>Chlamydomonadaceae</taxon>
        <taxon>Chlamydomonas</taxon>
    </lineage>
</organism>
<reference evidence="2" key="1">
    <citation type="journal article" date="2020" name="bioRxiv">
        <title>Comparative genomics of Chlamydomonas.</title>
        <authorList>
            <person name="Craig R.J."/>
            <person name="Hasan A.R."/>
            <person name="Ness R.W."/>
            <person name="Keightley P.D."/>
        </authorList>
    </citation>
    <scope>NUCLEOTIDE SEQUENCE</scope>
    <source>
        <strain evidence="2">CCAP 11/173</strain>
    </source>
</reference>
<feature type="compositionally biased region" description="Gly residues" evidence="1">
    <location>
        <begin position="590"/>
        <end position="610"/>
    </location>
</feature>
<evidence type="ECO:0000313" key="2">
    <source>
        <dbReference type="EMBL" id="KAG2435011.1"/>
    </source>
</evidence>
<name>A0A835W3Y1_9CHLO</name>
<feature type="compositionally biased region" description="Gly residues" evidence="1">
    <location>
        <begin position="569"/>
        <end position="580"/>
    </location>
</feature>
<dbReference type="AlphaFoldDB" id="A0A835W3Y1"/>
<feature type="compositionally biased region" description="Gly residues" evidence="1">
    <location>
        <begin position="511"/>
        <end position="525"/>
    </location>
</feature>
<dbReference type="Proteomes" id="UP000613740">
    <property type="component" value="Unassembled WGS sequence"/>
</dbReference>
<comment type="caution">
    <text evidence="2">The sequence shown here is derived from an EMBL/GenBank/DDBJ whole genome shotgun (WGS) entry which is preliminary data.</text>
</comment>
<keyword evidence="3" id="KW-1185">Reference proteome</keyword>
<proteinExistence type="predicted"/>
<evidence type="ECO:0000256" key="1">
    <source>
        <dbReference type="SAM" id="MobiDB-lite"/>
    </source>
</evidence>
<protein>
    <submittedName>
        <fullName evidence="2">Uncharacterized protein</fullName>
    </submittedName>
</protein>
<dbReference type="EMBL" id="JAEHOD010000054">
    <property type="protein sequence ID" value="KAG2435011.1"/>
    <property type="molecule type" value="Genomic_DNA"/>
</dbReference>
<feature type="compositionally biased region" description="Gly residues" evidence="1">
    <location>
        <begin position="469"/>
        <end position="478"/>
    </location>
</feature>
<sequence>MGWAVTSCVPVEEQAWRMARAALTEARRSSSRGMRVELCAAILGLFNGFKVPVLVLLDELQALLQPTDARGELDLAGAGYIRDVLLRQILVASPSQVLWALTGSNMALVWMALADMPVSGVAPLHQIRQVALPSTAPAGLMDKLQEHNGPLWGLKDDDLKALREWSGGSPALFTMLDKMREELQKGWQRSFAHLTDGQRGGLLDMCFPEIGARMDEVKDKGLWRFLEPHLVETKSSGSGRYYLRDANQRQLLLTIIGRDGKLRTDWTGLLETGLTLVQLDWGWQLLRLGEVTIYLLRSETADMSGLIDGVTDFEKMLEGLADGAEVHLQGTGSVSSRWEAHGAFRKVLRSRHNDVARGWYERGGQHELWSHKDYLVFYLRLTRNVLAHQKPWDGPDLVDVDVVMGLAAIVGLSIADLSERVRLGMRELAPATIKSAAKAVAAIDAGGGDDCLPSRKAYRNPIINRAKGRSGGAGGGSGRQQRGGSADGHSGGTGGGRGRHSRNGSAEGRSAGAGSGGSQQGGGSAEGRSRDYGSGRGRHSRDGSAEGRSAGAGSGGKQQHGSDAEGRSGSTGAGAGGSQQRGGRAEGRGGDYGSGAGGNQQHGCSAKGGRGGAGVYTPAVFVVKNVSSSRLQTSACSSGGALATMGKGGGLPRLRPGAGRIALPVSTHVRGGRLFAKKAVWLA</sequence>
<feature type="region of interest" description="Disordered" evidence="1">
    <location>
        <begin position="462"/>
        <end position="610"/>
    </location>
</feature>
<feature type="compositionally biased region" description="Gly residues" evidence="1">
    <location>
        <begin position="485"/>
        <end position="496"/>
    </location>
</feature>
<gene>
    <name evidence="2" type="ORF">HYH02_012009</name>
</gene>
<accession>A0A835W3Y1</accession>
<evidence type="ECO:0000313" key="3">
    <source>
        <dbReference type="Proteomes" id="UP000613740"/>
    </source>
</evidence>